<feature type="region of interest" description="Disordered" evidence="1">
    <location>
        <begin position="89"/>
        <end position="120"/>
    </location>
</feature>
<evidence type="ECO:0000256" key="1">
    <source>
        <dbReference type="SAM" id="MobiDB-lite"/>
    </source>
</evidence>
<dbReference type="EMBL" id="SADE01000001">
    <property type="protein sequence ID" value="RVU38677.1"/>
    <property type="molecule type" value="Genomic_DNA"/>
</dbReference>
<dbReference type="GO" id="GO:0045271">
    <property type="term" value="C:respiratory chain complex I"/>
    <property type="evidence" value="ECO:0007669"/>
    <property type="project" value="InterPro"/>
</dbReference>
<dbReference type="PANTHER" id="PTHR12910:SF2">
    <property type="entry name" value="NADH DEHYDROGENASE [UBIQUINONE] 1 ALPHA SUBCOMPLEX SUBUNIT 12"/>
    <property type="match status" value="1"/>
</dbReference>
<proteinExistence type="predicted"/>
<dbReference type="Pfam" id="PF05071">
    <property type="entry name" value="NDUFA12"/>
    <property type="match status" value="1"/>
</dbReference>
<keyword evidence="3" id="KW-1185">Reference proteome</keyword>
<dbReference type="GO" id="GO:0006979">
    <property type="term" value="P:response to oxidative stress"/>
    <property type="evidence" value="ECO:0007669"/>
    <property type="project" value="TreeGrafter"/>
</dbReference>
<reference evidence="3" key="1">
    <citation type="submission" date="2019-01" db="EMBL/GenBank/DDBJ databases">
        <title>Gri0909 isolated from a small marine red alga.</title>
        <authorList>
            <person name="Kim J."/>
            <person name="Jeong S.E."/>
            <person name="Jeon C.O."/>
        </authorList>
    </citation>
    <scope>NUCLEOTIDE SEQUENCE [LARGE SCALE GENOMIC DNA]</scope>
    <source>
        <strain evidence="3">Gri0909</strain>
    </source>
</reference>
<name>A0A437QVX4_9PROT</name>
<comment type="caution">
    <text evidence="2">The sequence shown here is derived from an EMBL/GenBank/DDBJ whole genome shotgun (WGS) entry which is preliminary data.</text>
</comment>
<organism evidence="2 3">
    <name type="scientific">Hwanghaeella grinnelliae</name>
    <dbReference type="NCBI Taxonomy" id="2500179"/>
    <lineage>
        <taxon>Bacteria</taxon>
        <taxon>Pseudomonadati</taxon>
        <taxon>Pseudomonadota</taxon>
        <taxon>Alphaproteobacteria</taxon>
        <taxon>Rhodospirillales</taxon>
        <taxon>Rhodospirillaceae</taxon>
        <taxon>Hwanghaeella</taxon>
    </lineage>
</organism>
<dbReference type="InterPro" id="IPR007763">
    <property type="entry name" value="NDUFA12"/>
</dbReference>
<accession>A0A437QVX4</accession>
<dbReference type="Proteomes" id="UP000287447">
    <property type="component" value="Unassembled WGS sequence"/>
</dbReference>
<dbReference type="NCBIfam" id="NF006040">
    <property type="entry name" value="PRK08183.1"/>
    <property type="match status" value="1"/>
</dbReference>
<evidence type="ECO:0000313" key="2">
    <source>
        <dbReference type="EMBL" id="RVU38677.1"/>
    </source>
</evidence>
<evidence type="ECO:0000313" key="3">
    <source>
        <dbReference type="Proteomes" id="UP000287447"/>
    </source>
</evidence>
<gene>
    <name evidence="2" type="ORF">EOI86_05225</name>
</gene>
<dbReference type="PANTHER" id="PTHR12910">
    <property type="entry name" value="NADH-UBIQUINONE OXIDOREDUCTASE SUBUNIT B17.2"/>
    <property type="match status" value="1"/>
</dbReference>
<dbReference type="OrthoDB" id="9795340at2"/>
<sequence length="120" mass="13634">MANAITRVITWLNGERVGEDQFGNVYYQTRKTPATGRRRRWVIYSSGGDEASRVPPEFHAWLHYTSNDLPAKDHAKKYPWLRDHAPNLTGTAAAYRPPGHTLQGGKRDHATGDYEAWTPE</sequence>
<keyword evidence="2" id="KW-0830">Ubiquinone</keyword>
<protein>
    <submittedName>
        <fullName evidence="2">NADH:ubiquinone oxidoreductase subunit NDUFA12</fullName>
    </submittedName>
</protein>
<dbReference type="RefSeq" id="WP_127764050.1">
    <property type="nucleotide sequence ID" value="NZ_SADE01000001.1"/>
</dbReference>
<dbReference type="AlphaFoldDB" id="A0A437QVX4"/>